<dbReference type="Gene3D" id="2.60.40.640">
    <property type="match status" value="2"/>
</dbReference>
<dbReference type="InterPro" id="IPR011021">
    <property type="entry name" value="Arrestin-like_N"/>
</dbReference>
<dbReference type="Pfam" id="PF02752">
    <property type="entry name" value="Arrestin_C"/>
    <property type="match status" value="1"/>
</dbReference>
<gene>
    <name evidence="4" type="ORF">RI129_011730</name>
</gene>
<keyword evidence="5" id="KW-1185">Reference proteome</keyword>
<dbReference type="InterPro" id="IPR014752">
    <property type="entry name" value="Arrestin-like_C"/>
</dbReference>
<dbReference type="AlphaFoldDB" id="A0AAN7V2B0"/>
<dbReference type="InterPro" id="IPR050357">
    <property type="entry name" value="Arrestin_domain-protein"/>
</dbReference>
<sequence>MGLKSCEIMLDNNWGAYYVGQTVTGKVEFDLDAPKKVRGVSILFKGDSNTNWFFEETRTNNEGKQENETIELNGYEEYFKIQYYLIGGQGDEVDIPPGHHSYPFTCVLPPSLPSSFEGDFGYVRYIIKVTFDRPWKFDHETKKAFTVLSPLDLNSNPRLKEPTRLALEKYFCCFCCKSGPLTCIVSIPRTGFVSGQTIPVVMEVDNISNIEITNVQVSLRKIVTYHTQTPRRDSKKDVKVIAEIKVGSTTPHGSNTYNQPIVIPPIPPSNLTNCNLIDLDYELYIELNISGFHANLTGKIPITIGTTPLGPSSAPTPISTKITIEPDNFTNLTPSNDDDSQIPPAMGWINNGNIYPALPTFAESQFGTSSIKEKGDNEYVMYADNRQHYSPMYPVYSYTDAKS</sequence>
<dbReference type="GO" id="GO:0005737">
    <property type="term" value="C:cytoplasm"/>
    <property type="evidence" value="ECO:0007669"/>
    <property type="project" value="TreeGrafter"/>
</dbReference>
<comment type="caution">
    <text evidence="4">The sequence shown here is derived from an EMBL/GenBank/DDBJ whole genome shotgun (WGS) entry which is preliminary data.</text>
</comment>
<dbReference type="GO" id="GO:0015031">
    <property type="term" value="P:protein transport"/>
    <property type="evidence" value="ECO:0007669"/>
    <property type="project" value="TreeGrafter"/>
</dbReference>
<dbReference type="SMART" id="SM01017">
    <property type="entry name" value="Arrestin_C"/>
    <property type="match status" value="1"/>
</dbReference>
<protein>
    <recommendedName>
        <fullName evidence="3">Arrestin C-terminal-like domain-containing protein</fullName>
    </recommendedName>
</protein>
<dbReference type="Proteomes" id="UP001329430">
    <property type="component" value="Chromosome 9"/>
</dbReference>
<evidence type="ECO:0000313" key="4">
    <source>
        <dbReference type="EMBL" id="KAK5639238.1"/>
    </source>
</evidence>
<comment type="similarity">
    <text evidence="1">Belongs to the arrestin family.</text>
</comment>
<keyword evidence="2" id="KW-0716">Sensory transduction</keyword>
<feature type="domain" description="Arrestin C-terminal-like" evidence="3">
    <location>
        <begin position="177"/>
        <end position="309"/>
    </location>
</feature>
<dbReference type="InterPro" id="IPR014756">
    <property type="entry name" value="Ig_E-set"/>
</dbReference>
<evidence type="ECO:0000313" key="5">
    <source>
        <dbReference type="Proteomes" id="UP001329430"/>
    </source>
</evidence>
<dbReference type="InterPro" id="IPR011022">
    <property type="entry name" value="Arrestin_C-like"/>
</dbReference>
<dbReference type="SUPFAM" id="SSF81296">
    <property type="entry name" value="E set domains"/>
    <property type="match status" value="2"/>
</dbReference>
<organism evidence="4 5">
    <name type="scientific">Pyrocoelia pectoralis</name>
    <dbReference type="NCBI Taxonomy" id="417401"/>
    <lineage>
        <taxon>Eukaryota</taxon>
        <taxon>Metazoa</taxon>
        <taxon>Ecdysozoa</taxon>
        <taxon>Arthropoda</taxon>
        <taxon>Hexapoda</taxon>
        <taxon>Insecta</taxon>
        <taxon>Pterygota</taxon>
        <taxon>Neoptera</taxon>
        <taxon>Endopterygota</taxon>
        <taxon>Coleoptera</taxon>
        <taxon>Polyphaga</taxon>
        <taxon>Elateriformia</taxon>
        <taxon>Elateroidea</taxon>
        <taxon>Lampyridae</taxon>
        <taxon>Lampyrinae</taxon>
        <taxon>Pyrocoelia</taxon>
    </lineage>
</organism>
<proteinExistence type="inferred from homology"/>
<accession>A0AAN7V2B0</accession>
<dbReference type="Pfam" id="PF00339">
    <property type="entry name" value="Arrestin_N"/>
    <property type="match status" value="1"/>
</dbReference>
<dbReference type="PANTHER" id="PTHR11188:SF176">
    <property type="entry name" value="ARRESTIN DOMAIN-CONTAINING PROTEIN 1"/>
    <property type="match status" value="1"/>
</dbReference>
<dbReference type="PANTHER" id="PTHR11188">
    <property type="entry name" value="ARRESTIN DOMAIN CONTAINING PROTEIN"/>
    <property type="match status" value="1"/>
</dbReference>
<evidence type="ECO:0000256" key="2">
    <source>
        <dbReference type="ARBA" id="ARBA00022606"/>
    </source>
</evidence>
<evidence type="ECO:0000256" key="1">
    <source>
        <dbReference type="ARBA" id="ARBA00005298"/>
    </source>
</evidence>
<evidence type="ECO:0000259" key="3">
    <source>
        <dbReference type="SMART" id="SM01017"/>
    </source>
</evidence>
<reference evidence="4 5" key="1">
    <citation type="journal article" date="2024" name="Insects">
        <title>An Improved Chromosome-Level Genome Assembly of the Firefly Pyrocoelia pectoralis.</title>
        <authorList>
            <person name="Fu X."/>
            <person name="Meyer-Rochow V.B."/>
            <person name="Ballantyne L."/>
            <person name="Zhu X."/>
        </authorList>
    </citation>
    <scope>NUCLEOTIDE SEQUENCE [LARGE SCALE GENOMIC DNA]</scope>
    <source>
        <strain evidence="4">XCY_ONT2</strain>
    </source>
</reference>
<name>A0AAN7V2B0_9COLE</name>
<dbReference type="EMBL" id="JAVRBK010000009">
    <property type="protein sequence ID" value="KAK5639238.1"/>
    <property type="molecule type" value="Genomic_DNA"/>
</dbReference>